<dbReference type="EMBL" id="BAAAHH010000027">
    <property type="protein sequence ID" value="GAA0961997.1"/>
    <property type="molecule type" value="Genomic_DNA"/>
</dbReference>
<dbReference type="Gene3D" id="1.10.10.10">
    <property type="entry name" value="Winged helix-like DNA-binding domain superfamily/Winged helix DNA-binding domain"/>
    <property type="match status" value="1"/>
</dbReference>
<dbReference type="PANTHER" id="PTHR43133:SF50">
    <property type="entry name" value="ECF RNA POLYMERASE SIGMA FACTOR SIGM"/>
    <property type="match status" value="1"/>
</dbReference>
<evidence type="ECO:0000256" key="5">
    <source>
        <dbReference type="ARBA" id="ARBA00023163"/>
    </source>
</evidence>
<dbReference type="RefSeq" id="WP_344243921.1">
    <property type="nucleotide sequence ID" value="NZ_BAAAHH010000027.1"/>
</dbReference>
<dbReference type="NCBIfam" id="TIGR02983">
    <property type="entry name" value="SigE-fam_strep"/>
    <property type="match status" value="1"/>
</dbReference>
<comment type="similarity">
    <text evidence="1">Belongs to the sigma-70 factor family. ECF subfamily.</text>
</comment>
<dbReference type="InterPro" id="IPR014284">
    <property type="entry name" value="RNA_pol_sigma-70_dom"/>
</dbReference>
<dbReference type="SUPFAM" id="SSF88659">
    <property type="entry name" value="Sigma3 and sigma4 domains of RNA polymerase sigma factors"/>
    <property type="match status" value="1"/>
</dbReference>
<protein>
    <submittedName>
        <fullName evidence="8">SigE family RNA polymerase sigma factor</fullName>
    </submittedName>
</protein>
<name>A0ABP4C7Q8_9ACTN</name>
<evidence type="ECO:0000313" key="8">
    <source>
        <dbReference type="EMBL" id="GAA0961997.1"/>
    </source>
</evidence>
<feature type="domain" description="RNA polymerase sigma-70 region 2" evidence="6">
    <location>
        <begin position="15"/>
        <end position="74"/>
    </location>
</feature>
<dbReference type="InterPro" id="IPR014325">
    <property type="entry name" value="RNA_pol_sigma-E_actinobac"/>
</dbReference>
<dbReference type="Pfam" id="PF08281">
    <property type="entry name" value="Sigma70_r4_2"/>
    <property type="match status" value="1"/>
</dbReference>
<dbReference type="CDD" id="cd06171">
    <property type="entry name" value="Sigma70_r4"/>
    <property type="match status" value="1"/>
</dbReference>
<dbReference type="PANTHER" id="PTHR43133">
    <property type="entry name" value="RNA POLYMERASE ECF-TYPE SIGMA FACTO"/>
    <property type="match status" value="1"/>
</dbReference>
<dbReference type="InterPro" id="IPR036388">
    <property type="entry name" value="WH-like_DNA-bd_sf"/>
</dbReference>
<gene>
    <name evidence="8" type="ORF">GCM10009550_55370</name>
</gene>
<evidence type="ECO:0000256" key="4">
    <source>
        <dbReference type="ARBA" id="ARBA00023125"/>
    </source>
</evidence>
<dbReference type="InterPro" id="IPR013249">
    <property type="entry name" value="RNA_pol_sigma70_r4_t2"/>
</dbReference>
<dbReference type="InterPro" id="IPR013324">
    <property type="entry name" value="RNA_pol_sigma_r3/r4-like"/>
</dbReference>
<evidence type="ECO:0000259" key="6">
    <source>
        <dbReference type="Pfam" id="PF04542"/>
    </source>
</evidence>
<dbReference type="Gene3D" id="1.10.1740.10">
    <property type="match status" value="1"/>
</dbReference>
<keyword evidence="2" id="KW-0805">Transcription regulation</keyword>
<dbReference type="SUPFAM" id="SSF88946">
    <property type="entry name" value="Sigma2 domain of RNA polymerase sigma factors"/>
    <property type="match status" value="1"/>
</dbReference>
<dbReference type="InterPro" id="IPR007627">
    <property type="entry name" value="RNA_pol_sigma70_r2"/>
</dbReference>
<dbReference type="Pfam" id="PF04542">
    <property type="entry name" value="Sigma70_r2"/>
    <property type="match status" value="1"/>
</dbReference>
<proteinExistence type="inferred from homology"/>
<dbReference type="InterPro" id="IPR013325">
    <property type="entry name" value="RNA_pol_sigma_r2"/>
</dbReference>
<keyword evidence="4" id="KW-0238">DNA-binding</keyword>
<keyword evidence="5" id="KW-0804">Transcription</keyword>
<feature type="domain" description="RNA polymerase sigma factor 70 region 4 type 2" evidence="7">
    <location>
        <begin position="99"/>
        <end position="150"/>
    </location>
</feature>
<comment type="caution">
    <text evidence="8">The sequence shown here is derived from an EMBL/GenBank/DDBJ whole genome shotgun (WGS) entry which is preliminary data.</text>
</comment>
<evidence type="ECO:0000256" key="3">
    <source>
        <dbReference type="ARBA" id="ARBA00023082"/>
    </source>
</evidence>
<dbReference type="Proteomes" id="UP001500665">
    <property type="component" value="Unassembled WGS sequence"/>
</dbReference>
<evidence type="ECO:0000313" key="9">
    <source>
        <dbReference type="Proteomes" id="UP001500665"/>
    </source>
</evidence>
<organism evidence="8 9">
    <name type="scientific">Actinocorallia libanotica</name>
    <dbReference type="NCBI Taxonomy" id="46162"/>
    <lineage>
        <taxon>Bacteria</taxon>
        <taxon>Bacillati</taxon>
        <taxon>Actinomycetota</taxon>
        <taxon>Actinomycetes</taxon>
        <taxon>Streptosporangiales</taxon>
        <taxon>Thermomonosporaceae</taxon>
        <taxon>Actinocorallia</taxon>
    </lineage>
</organism>
<dbReference type="NCBIfam" id="TIGR02937">
    <property type="entry name" value="sigma70-ECF"/>
    <property type="match status" value="1"/>
</dbReference>
<sequence length="173" mass="19644">MDFVEFVRLRGDRHLRTAVLLTGDWQAAQDLTQTSLAKLYRVWDRLDTGSEPDAYLRKIMVNTQRSWWRARWRREAPLAAVPDRASDDDAAERQAVAEVVRRALLTLPPRQRTALVLRYFEDLSEAQTAELMRISVGSVKTHAHRGLAALRATLPDDLLVAVNEGAERGGVER</sequence>
<keyword evidence="9" id="KW-1185">Reference proteome</keyword>
<evidence type="ECO:0000256" key="1">
    <source>
        <dbReference type="ARBA" id="ARBA00010641"/>
    </source>
</evidence>
<dbReference type="InterPro" id="IPR039425">
    <property type="entry name" value="RNA_pol_sigma-70-like"/>
</dbReference>
<evidence type="ECO:0000259" key="7">
    <source>
        <dbReference type="Pfam" id="PF08281"/>
    </source>
</evidence>
<reference evidence="9" key="1">
    <citation type="journal article" date="2019" name="Int. J. Syst. Evol. Microbiol.">
        <title>The Global Catalogue of Microorganisms (GCM) 10K type strain sequencing project: providing services to taxonomists for standard genome sequencing and annotation.</title>
        <authorList>
            <consortium name="The Broad Institute Genomics Platform"/>
            <consortium name="The Broad Institute Genome Sequencing Center for Infectious Disease"/>
            <person name="Wu L."/>
            <person name="Ma J."/>
        </authorList>
    </citation>
    <scope>NUCLEOTIDE SEQUENCE [LARGE SCALE GENOMIC DNA]</scope>
    <source>
        <strain evidence="9">JCM 10696</strain>
    </source>
</reference>
<accession>A0ABP4C7Q8</accession>
<keyword evidence="3" id="KW-0731">Sigma factor</keyword>
<evidence type="ECO:0000256" key="2">
    <source>
        <dbReference type="ARBA" id="ARBA00023015"/>
    </source>
</evidence>